<keyword evidence="3" id="KW-1185">Reference proteome</keyword>
<dbReference type="AlphaFoldDB" id="A0A5P1EI69"/>
<dbReference type="PANTHER" id="PTHR47000:SF1">
    <property type="entry name" value="ADENINE NUCLEOTIDE ALPHA HYDROLASES-LIKE SUPERFAMILY PROTEIN"/>
    <property type="match status" value="1"/>
</dbReference>
<protein>
    <recommendedName>
        <fullName evidence="1">UspA domain-containing protein</fullName>
    </recommendedName>
</protein>
<accession>A0A5P1EI69</accession>
<dbReference type="Gramene" id="ONK64381">
    <property type="protein sequence ID" value="ONK64381"/>
    <property type="gene ID" value="A4U43_C07F25210"/>
</dbReference>
<feature type="domain" description="UspA" evidence="1">
    <location>
        <begin position="70"/>
        <end position="123"/>
    </location>
</feature>
<proteinExistence type="predicted"/>
<dbReference type="PANTHER" id="PTHR47000">
    <property type="entry name" value="ADENINE NUCLEOTIDE ALPHA HYDROLASES-LIKE SUPERFAMILY PROTEIN"/>
    <property type="match status" value="1"/>
</dbReference>
<reference evidence="3" key="1">
    <citation type="journal article" date="2017" name="Nat. Commun.">
        <title>The asparagus genome sheds light on the origin and evolution of a young Y chromosome.</title>
        <authorList>
            <person name="Harkess A."/>
            <person name="Zhou J."/>
            <person name="Xu C."/>
            <person name="Bowers J.E."/>
            <person name="Van der Hulst R."/>
            <person name="Ayyampalayam S."/>
            <person name="Mercati F."/>
            <person name="Riccardi P."/>
            <person name="McKain M.R."/>
            <person name="Kakrana A."/>
            <person name="Tang H."/>
            <person name="Ray J."/>
            <person name="Groenendijk J."/>
            <person name="Arikit S."/>
            <person name="Mathioni S.M."/>
            <person name="Nakano M."/>
            <person name="Shan H."/>
            <person name="Telgmann-Rauber A."/>
            <person name="Kanno A."/>
            <person name="Yue Z."/>
            <person name="Chen H."/>
            <person name="Li W."/>
            <person name="Chen Y."/>
            <person name="Xu X."/>
            <person name="Zhang Y."/>
            <person name="Luo S."/>
            <person name="Chen H."/>
            <person name="Gao J."/>
            <person name="Mao Z."/>
            <person name="Pires J.C."/>
            <person name="Luo M."/>
            <person name="Kudrna D."/>
            <person name="Wing R.A."/>
            <person name="Meyers B.C."/>
            <person name="Yi K."/>
            <person name="Kong H."/>
            <person name="Lavrijsen P."/>
            <person name="Sunseri F."/>
            <person name="Falavigna A."/>
            <person name="Ye Y."/>
            <person name="Leebens-Mack J.H."/>
            <person name="Chen G."/>
        </authorList>
    </citation>
    <scope>NUCLEOTIDE SEQUENCE [LARGE SCALE GENOMIC DNA]</scope>
    <source>
        <strain evidence="3">cv. DH0086</strain>
    </source>
</reference>
<organism evidence="2 3">
    <name type="scientific">Asparagus officinalis</name>
    <name type="common">Garden asparagus</name>
    <dbReference type="NCBI Taxonomy" id="4686"/>
    <lineage>
        <taxon>Eukaryota</taxon>
        <taxon>Viridiplantae</taxon>
        <taxon>Streptophyta</taxon>
        <taxon>Embryophyta</taxon>
        <taxon>Tracheophyta</taxon>
        <taxon>Spermatophyta</taxon>
        <taxon>Magnoliopsida</taxon>
        <taxon>Liliopsida</taxon>
        <taxon>Asparagales</taxon>
        <taxon>Asparagaceae</taxon>
        <taxon>Asparagoideae</taxon>
        <taxon>Asparagus</taxon>
    </lineage>
</organism>
<dbReference type="InterPro" id="IPR014729">
    <property type="entry name" value="Rossmann-like_a/b/a_fold"/>
</dbReference>
<feature type="non-terminal residue" evidence="2">
    <location>
        <position position="1"/>
    </location>
</feature>
<dbReference type="Pfam" id="PF00582">
    <property type="entry name" value="Usp"/>
    <property type="match status" value="1"/>
</dbReference>
<gene>
    <name evidence="2" type="ORF">A4U43_C07F25210</name>
</gene>
<dbReference type="InterPro" id="IPR006016">
    <property type="entry name" value="UspA"/>
</dbReference>
<dbReference type="Gene3D" id="3.40.50.620">
    <property type="entry name" value="HUPs"/>
    <property type="match status" value="1"/>
</dbReference>
<evidence type="ECO:0000313" key="2">
    <source>
        <dbReference type="EMBL" id="ONK64381.1"/>
    </source>
</evidence>
<name>A0A5P1EI69_ASPOF</name>
<dbReference type="Proteomes" id="UP000243459">
    <property type="component" value="Chromosome 7"/>
</dbReference>
<evidence type="ECO:0000259" key="1">
    <source>
        <dbReference type="Pfam" id="PF00582"/>
    </source>
</evidence>
<sequence>VVYTQKILICYSFTPPARPPVAASSEATNNLFPLCFRVGSPRKMDPKPISAAVGSGSDKSWSLGSETGGRRIMVVVNSSRESKTALQWTLSHTVQNHDTIVVVAVIKPTSTQAHGDLSEKKKDPRKLCAFVCHENFLSSQETRG</sequence>
<dbReference type="EMBL" id="CM007387">
    <property type="protein sequence ID" value="ONK64381.1"/>
    <property type="molecule type" value="Genomic_DNA"/>
</dbReference>
<evidence type="ECO:0000313" key="3">
    <source>
        <dbReference type="Proteomes" id="UP000243459"/>
    </source>
</evidence>